<keyword evidence="2" id="KW-1185">Reference proteome</keyword>
<organism evidence="1 2">
    <name type="scientific">Dyadobacter endophyticus</name>
    <dbReference type="NCBI Taxonomy" id="1749036"/>
    <lineage>
        <taxon>Bacteria</taxon>
        <taxon>Pseudomonadati</taxon>
        <taxon>Bacteroidota</taxon>
        <taxon>Cytophagia</taxon>
        <taxon>Cytophagales</taxon>
        <taxon>Spirosomataceae</taxon>
        <taxon>Dyadobacter</taxon>
    </lineage>
</organism>
<proteinExistence type="predicted"/>
<evidence type="ECO:0008006" key="3">
    <source>
        <dbReference type="Google" id="ProtNLM"/>
    </source>
</evidence>
<evidence type="ECO:0000313" key="1">
    <source>
        <dbReference type="EMBL" id="GGH22034.1"/>
    </source>
</evidence>
<dbReference type="Proteomes" id="UP000600214">
    <property type="component" value="Unassembled WGS sequence"/>
</dbReference>
<dbReference type="EMBL" id="BMIA01000001">
    <property type="protein sequence ID" value="GGH22034.1"/>
    <property type="molecule type" value="Genomic_DNA"/>
</dbReference>
<name>A0ABQ1YF25_9BACT</name>
<reference evidence="2" key="1">
    <citation type="journal article" date="2019" name="Int. J. Syst. Evol. Microbiol.">
        <title>The Global Catalogue of Microorganisms (GCM) 10K type strain sequencing project: providing services to taxonomists for standard genome sequencing and annotation.</title>
        <authorList>
            <consortium name="The Broad Institute Genomics Platform"/>
            <consortium name="The Broad Institute Genome Sequencing Center for Infectious Disease"/>
            <person name="Wu L."/>
            <person name="Ma J."/>
        </authorList>
    </citation>
    <scope>NUCLEOTIDE SEQUENCE [LARGE SCALE GENOMIC DNA]</scope>
    <source>
        <strain evidence="2">CGMCC 1.15288</strain>
    </source>
</reference>
<evidence type="ECO:0000313" key="2">
    <source>
        <dbReference type="Proteomes" id="UP000600214"/>
    </source>
</evidence>
<comment type="caution">
    <text evidence="1">The sequence shown here is derived from an EMBL/GenBank/DDBJ whole genome shotgun (WGS) entry which is preliminary data.</text>
</comment>
<accession>A0ABQ1YF25</accession>
<protein>
    <recommendedName>
        <fullName evidence="3">Antitoxin component YwqK of the YwqJK toxin-antitoxin module</fullName>
    </recommendedName>
</protein>
<gene>
    <name evidence="1" type="ORF">GCM10007423_03590</name>
</gene>
<sequence>MPLWIGCQSSDPSEFGIVPNHVAYDDEAPLKIKASCNDANCKEPSYEERYTYTTEGKLSKVETFSRDASGVLQMQSYTDYFFDVNGITTGKIQYYRHGSLPGWVAYYESEFVYKDGVLKFEKTYFNRHQPEQKMLTGAVEYEYKNGKKVGQRWTDEHNQLYRRVEYGYNNAVVNLETWYDQKNNVIRIFEHKFSGNRRQIGEYLLNSKELLAMIEKTYDEKGRLATQETKVHNPLLCAMTPGLIKYTY</sequence>